<keyword evidence="5" id="KW-1185">Reference proteome</keyword>
<protein>
    <submittedName>
        <fullName evidence="3">Uncharacterized protein</fullName>
    </submittedName>
</protein>
<gene>
    <name evidence="3" type="ORF">ATH50_3090</name>
    <name evidence="2" type="ORF">DU502_15500</name>
</gene>
<evidence type="ECO:0000313" key="2">
    <source>
        <dbReference type="EMBL" id="AZH26694.1"/>
    </source>
</evidence>
<evidence type="ECO:0000313" key="3">
    <source>
        <dbReference type="EMBL" id="RMB12934.1"/>
    </source>
</evidence>
<dbReference type="Pfam" id="PF26406">
    <property type="entry name" value="DUF8104"/>
    <property type="match status" value="1"/>
</dbReference>
<dbReference type="KEGG" id="haer:DU502_15500"/>
<organism evidence="3 4">
    <name type="scientific">Haloplanus aerogenes</name>
    <dbReference type="NCBI Taxonomy" id="660522"/>
    <lineage>
        <taxon>Archaea</taxon>
        <taxon>Methanobacteriati</taxon>
        <taxon>Methanobacteriota</taxon>
        <taxon>Stenosarchaea group</taxon>
        <taxon>Halobacteria</taxon>
        <taxon>Halobacteriales</taxon>
        <taxon>Haloferacaceae</taxon>
        <taxon>Haloplanus</taxon>
    </lineage>
</organism>
<dbReference type="OrthoDB" id="351286at2157"/>
<reference evidence="3 4" key="1">
    <citation type="journal article" date="2015" name="Stand. Genomic Sci.">
        <title>Genomic Encyclopedia of Bacterial and Archaeal Type Strains, Phase III: the genomes of soil and plant-associated and newly described type strains.</title>
        <authorList>
            <person name="Whitman W.B."/>
            <person name="Woyke T."/>
            <person name="Klenk H.P."/>
            <person name="Zhou Y."/>
            <person name="Lilburn T.G."/>
            <person name="Beck B.J."/>
            <person name="De Vos P."/>
            <person name="Vandamme P."/>
            <person name="Eisen J.A."/>
            <person name="Garrity G."/>
            <person name="Hugenholtz P."/>
            <person name="Kyrpides N.C."/>
        </authorList>
    </citation>
    <scope>NUCLEOTIDE SEQUENCE [LARGE SCALE GENOMIC DNA]</scope>
    <source>
        <strain evidence="3 4">CGMCC 1.10124</strain>
    </source>
</reference>
<dbReference type="EMBL" id="REFS01000006">
    <property type="protein sequence ID" value="RMB12934.1"/>
    <property type="molecule type" value="Genomic_DNA"/>
</dbReference>
<proteinExistence type="predicted"/>
<feature type="coiled-coil region" evidence="1">
    <location>
        <begin position="22"/>
        <end position="128"/>
    </location>
</feature>
<evidence type="ECO:0000313" key="5">
    <source>
        <dbReference type="Proteomes" id="UP000282007"/>
    </source>
</evidence>
<dbReference type="Proteomes" id="UP000277326">
    <property type="component" value="Unassembled WGS sequence"/>
</dbReference>
<dbReference type="RefSeq" id="WP_121921653.1">
    <property type="nucleotide sequence ID" value="NZ_CP034145.1"/>
</dbReference>
<sequence length="137" mass="17116">MEYFDYGAENLDTGFDVEEFLERSQRNQGQRLEQQLKRIKKQLEERDRIFEENRSELELKLDWYLERLQEEYNSVGPESVDELKEKIEEFYESIREERRRHWRDRQELEQERRQIERELEEIEASTFDLVESLQTDF</sequence>
<dbReference type="Proteomes" id="UP000282007">
    <property type="component" value="Chromosome"/>
</dbReference>
<name>A0A3M0CU43_9EURY</name>
<evidence type="ECO:0000313" key="4">
    <source>
        <dbReference type="Proteomes" id="UP000277326"/>
    </source>
</evidence>
<dbReference type="EMBL" id="CP034145">
    <property type="protein sequence ID" value="AZH26694.1"/>
    <property type="molecule type" value="Genomic_DNA"/>
</dbReference>
<evidence type="ECO:0000256" key="1">
    <source>
        <dbReference type="SAM" id="Coils"/>
    </source>
</evidence>
<dbReference type="AlphaFoldDB" id="A0A3M0CU43"/>
<reference evidence="2 5" key="2">
    <citation type="submission" date="2018-07" db="EMBL/GenBank/DDBJ databases">
        <title>Genome sequences of Haloplanus aerogenes JCM 16430T.</title>
        <authorList>
            <person name="Kim Y.B."/>
            <person name="Roh S.W."/>
        </authorList>
    </citation>
    <scope>NUCLEOTIDE SEQUENCE [LARGE SCALE GENOMIC DNA]</scope>
    <source>
        <strain evidence="2 5">JCM 16430</strain>
    </source>
</reference>
<accession>A0A3M0CU43</accession>
<dbReference type="GeneID" id="38472720"/>
<keyword evidence="1" id="KW-0175">Coiled coil</keyword>
<dbReference type="InterPro" id="IPR058417">
    <property type="entry name" value="DUF8104"/>
</dbReference>
<reference evidence="3" key="3">
    <citation type="submission" date="2018-10" db="EMBL/GenBank/DDBJ databases">
        <authorList>
            <person name="Whitman W."/>
            <person name="Huntemann M."/>
            <person name="Clum A."/>
            <person name="Pillay M."/>
            <person name="Palaniappan K."/>
            <person name="Varghese N."/>
            <person name="Mikhailova N."/>
            <person name="Stamatis D."/>
            <person name="Reddy T."/>
            <person name="Daum C."/>
            <person name="Shapiro N."/>
            <person name="Ivanova N."/>
            <person name="Kyrpides N."/>
            <person name="Woyke T."/>
        </authorList>
    </citation>
    <scope>NUCLEOTIDE SEQUENCE</scope>
    <source>
        <strain evidence="3">CGMCC 1.10124</strain>
    </source>
</reference>